<evidence type="ECO:0000313" key="2">
    <source>
        <dbReference type="Proteomes" id="UP000007254"/>
    </source>
</evidence>
<sequence length="174" mass="19609">MEVFNSLAPVIQEHIKQMAKTTGLPLEDETYEKLAKAWVEKEKAFQEALQEHRFEEVSFFGKDDPRGLLVLTYSGSLLSIGPLKEGKRRVEYTSIGLRTDVPDSAVKEDSDLAEDVETDAVVKFSRGPIQQSSPVYKIAVFSEEKPAEEEDELLTQVIQELSEDFAEINKTVID</sequence>
<organism evidence="1 2">
    <name type="scientific">Winmispira thermophila (strain ATCC 700085 / DSM 6578 / Z-1203)</name>
    <name type="common">Spirochaeta thermophila</name>
    <dbReference type="NCBI Taxonomy" id="869211"/>
    <lineage>
        <taxon>Bacteria</taxon>
        <taxon>Pseudomonadati</taxon>
        <taxon>Spirochaetota</taxon>
        <taxon>Spirochaetia</taxon>
        <taxon>Winmispirales</taxon>
        <taxon>Winmispiraceae</taxon>
        <taxon>Winmispira</taxon>
    </lineage>
</organism>
<dbReference type="KEGG" id="stq:Spith_1458"/>
<protein>
    <submittedName>
        <fullName evidence="1">Uncharacterized protein</fullName>
    </submittedName>
</protein>
<dbReference type="HOGENOM" id="CLU_1539094_0_0_12"/>
<gene>
    <name evidence="1" type="ordered locus">Spith_1458</name>
</gene>
<accession>G0GA34</accession>
<dbReference type="Proteomes" id="UP000007254">
    <property type="component" value="Chromosome"/>
</dbReference>
<name>G0GA34_WINT7</name>
<dbReference type="AlphaFoldDB" id="G0GA34"/>
<dbReference type="STRING" id="869211.Spith_1458"/>
<dbReference type="OrthoDB" id="369426at2"/>
<keyword evidence="2" id="KW-1185">Reference proteome</keyword>
<evidence type="ECO:0000313" key="1">
    <source>
        <dbReference type="EMBL" id="AEJ61722.1"/>
    </source>
</evidence>
<dbReference type="EMBL" id="CP002903">
    <property type="protein sequence ID" value="AEJ61722.1"/>
    <property type="molecule type" value="Genomic_DNA"/>
</dbReference>
<dbReference type="RefSeq" id="WP_014625055.1">
    <property type="nucleotide sequence ID" value="NC_017583.1"/>
</dbReference>
<proteinExistence type="predicted"/>
<reference evidence="1 2" key="1">
    <citation type="submission" date="2011-06" db="EMBL/GenBank/DDBJ databases">
        <title>The complete genome of Spirochaeta thermophila DSM 6578.</title>
        <authorList>
            <consortium name="US DOE Joint Genome Institute (JGI-PGF)"/>
            <person name="Lucas S."/>
            <person name="Lapidus A."/>
            <person name="Bruce D."/>
            <person name="Goodwin L."/>
            <person name="Pitluck S."/>
            <person name="Peters L."/>
            <person name="Kyrpides N."/>
            <person name="Mavromatis K."/>
            <person name="Ivanova N."/>
            <person name="Mikailova N."/>
            <person name="Pagani I."/>
            <person name="Chertkov O."/>
            <person name="Detter J.C."/>
            <person name="Tapia R."/>
            <person name="Han C."/>
            <person name="Land M."/>
            <person name="Hauser L."/>
            <person name="Markowitz V."/>
            <person name="Cheng J.-F."/>
            <person name="Hugenholtz P."/>
            <person name="Woyke T."/>
            <person name="Wu D."/>
            <person name="Spring S."/>
            <person name="Merkhoffer B."/>
            <person name="Schneider S."/>
            <person name="Klenk H.-P."/>
            <person name="Eisen J.A."/>
        </authorList>
    </citation>
    <scope>NUCLEOTIDE SEQUENCE [LARGE SCALE GENOMIC DNA]</scope>
    <source>
        <strain evidence="2">ATCC 700085 / DSM 6578 / Z-1203</strain>
    </source>
</reference>